<dbReference type="InterPro" id="IPR046886">
    <property type="entry name" value="RsmE_MTase_dom"/>
</dbReference>
<dbReference type="SUPFAM" id="SSF75217">
    <property type="entry name" value="alpha/beta knot"/>
    <property type="match status" value="1"/>
</dbReference>
<dbReference type="PIRSF" id="PIRSF015601">
    <property type="entry name" value="MTase_slr0722"/>
    <property type="match status" value="1"/>
</dbReference>
<accession>A0A2V1K6X0</accession>
<comment type="subcellular location">
    <subcellularLocation>
        <location evidence="1 12">Cytoplasm</location>
    </subcellularLocation>
</comment>
<evidence type="ECO:0000256" key="12">
    <source>
        <dbReference type="PIRNR" id="PIRNR015601"/>
    </source>
</evidence>
<dbReference type="InterPro" id="IPR006700">
    <property type="entry name" value="RsmE"/>
</dbReference>
<dbReference type="InterPro" id="IPR029026">
    <property type="entry name" value="tRNA_m1G_MTases_N"/>
</dbReference>
<keyword evidence="8 12" id="KW-0808">Transferase</keyword>
<dbReference type="SUPFAM" id="SSF88697">
    <property type="entry name" value="PUA domain-like"/>
    <property type="match status" value="1"/>
</dbReference>
<dbReference type="GO" id="GO:0070042">
    <property type="term" value="F:rRNA (uridine-N3-)-methyltransferase activity"/>
    <property type="evidence" value="ECO:0007669"/>
    <property type="project" value="TreeGrafter"/>
</dbReference>
<evidence type="ECO:0000256" key="9">
    <source>
        <dbReference type="ARBA" id="ARBA00022691"/>
    </source>
</evidence>
<name>A0A2V1K6X0_9BURK</name>
<evidence type="ECO:0000256" key="1">
    <source>
        <dbReference type="ARBA" id="ARBA00004496"/>
    </source>
</evidence>
<dbReference type="Gene3D" id="2.40.240.20">
    <property type="entry name" value="Hypothetical PUA domain-like, domain 1"/>
    <property type="match status" value="1"/>
</dbReference>
<evidence type="ECO:0000256" key="7">
    <source>
        <dbReference type="ARBA" id="ARBA00022603"/>
    </source>
</evidence>
<comment type="catalytic activity">
    <reaction evidence="11 12">
        <text>uridine(1498) in 16S rRNA + S-adenosyl-L-methionine = N(3)-methyluridine(1498) in 16S rRNA + S-adenosyl-L-homocysteine + H(+)</text>
        <dbReference type="Rhea" id="RHEA:42920"/>
        <dbReference type="Rhea" id="RHEA-COMP:10283"/>
        <dbReference type="Rhea" id="RHEA-COMP:10284"/>
        <dbReference type="ChEBI" id="CHEBI:15378"/>
        <dbReference type="ChEBI" id="CHEBI:57856"/>
        <dbReference type="ChEBI" id="CHEBI:59789"/>
        <dbReference type="ChEBI" id="CHEBI:65315"/>
        <dbReference type="ChEBI" id="CHEBI:74502"/>
        <dbReference type="EC" id="2.1.1.193"/>
    </reaction>
</comment>
<dbReference type="PANTHER" id="PTHR30027">
    <property type="entry name" value="RIBOSOMAL RNA SMALL SUBUNIT METHYLTRANSFERASE E"/>
    <property type="match status" value="1"/>
</dbReference>
<reference evidence="16" key="1">
    <citation type="submission" date="2018-05" db="EMBL/GenBank/DDBJ databases">
        <authorList>
            <person name="Li Y."/>
        </authorList>
    </citation>
    <scope>NUCLEOTIDE SEQUENCE [LARGE SCALE GENOMIC DNA]</scope>
    <source>
        <strain evidence="16">3d-2-2</strain>
    </source>
</reference>
<dbReference type="CDD" id="cd18084">
    <property type="entry name" value="RsmE-like"/>
    <property type="match status" value="1"/>
</dbReference>
<dbReference type="GO" id="GO:0005737">
    <property type="term" value="C:cytoplasm"/>
    <property type="evidence" value="ECO:0007669"/>
    <property type="project" value="UniProtKB-SubCell"/>
</dbReference>
<evidence type="ECO:0000256" key="8">
    <source>
        <dbReference type="ARBA" id="ARBA00022679"/>
    </source>
</evidence>
<evidence type="ECO:0000256" key="11">
    <source>
        <dbReference type="ARBA" id="ARBA00047944"/>
    </source>
</evidence>
<protein>
    <recommendedName>
        <fullName evidence="4 12">Ribosomal RNA small subunit methyltransferase E</fullName>
        <ecNumber evidence="3 12">2.1.1.193</ecNumber>
    </recommendedName>
</protein>
<evidence type="ECO:0000256" key="6">
    <source>
        <dbReference type="ARBA" id="ARBA00022552"/>
    </source>
</evidence>
<evidence type="ECO:0000256" key="4">
    <source>
        <dbReference type="ARBA" id="ARBA00013673"/>
    </source>
</evidence>
<comment type="similarity">
    <text evidence="2 12">Belongs to the RNA methyltransferase RsmE family.</text>
</comment>
<dbReference type="EC" id="2.1.1.193" evidence="3 12"/>
<dbReference type="Pfam" id="PF20260">
    <property type="entry name" value="PUA_4"/>
    <property type="match status" value="1"/>
</dbReference>
<sequence length="281" mass="30439">MSAPRFHCTTALCAHQTLDLPDEVAHHAIRVLRLPEGSPVTLFDGHGGEYPAHLRIDGKRGRAEIGAHDPREAELPGCLTLVQGLPAGDKMDWIIEKAVELGVQRISPIAAQRSVLKLQGDRLEKRLRHWRQIAVAACEQCGRNRIPEIDAPVTLAQWLANAARQGVSPAPGTSNQMTPSTETTLRLMCTPEAGHTLKQALELSAQPARQTDSAHSIPANRQARNIAFLIGPEGGWSPEEQTQAQQHDVQAIRLGSRVLRTETAGLALVAATAALLGWLND</sequence>
<evidence type="ECO:0000259" key="13">
    <source>
        <dbReference type="Pfam" id="PF04452"/>
    </source>
</evidence>
<keyword evidence="9 12" id="KW-0949">S-adenosyl-L-methionine</keyword>
<dbReference type="InterPro" id="IPR046887">
    <property type="entry name" value="RsmE_PUA-like"/>
</dbReference>
<keyword evidence="7 12" id="KW-0489">Methyltransferase</keyword>
<keyword evidence="6 12" id="KW-0698">rRNA processing</keyword>
<dbReference type="NCBIfam" id="NF008692">
    <property type="entry name" value="PRK11713.1-5"/>
    <property type="match status" value="1"/>
</dbReference>
<evidence type="ECO:0000259" key="14">
    <source>
        <dbReference type="Pfam" id="PF20260"/>
    </source>
</evidence>
<dbReference type="Proteomes" id="UP000245212">
    <property type="component" value="Unassembled WGS sequence"/>
</dbReference>
<evidence type="ECO:0000256" key="3">
    <source>
        <dbReference type="ARBA" id="ARBA00012328"/>
    </source>
</evidence>
<dbReference type="PANTHER" id="PTHR30027:SF3">
    <property type="entry name" value="16S RRNA (URACIL(1498)-N(3))-METHYLTRANSFERASE"/>
    <property type="match status" value="1"/>
</dbReference>
<proteinExistence type="inferred from homology"/>
<dbReference type="EMBL" id="QETA01000001">
    <property type="protein sequence ID" value="PWF24702.1"/>
    <property type="molecule type" value="Genomic_DNA"/>
</dbReference>
<keyword evidence="16" id="KW-1185">Reference proteome</keyword>
<organism evidence="15 16">
    <name type="scientific">Corticimicrobacter populi</name>
    <dbReference type="NCBI Taxonomy" id="2175229"/>
    <lineage>
        <taxon>Bacteria</taxon>
        <taxon>Pseudomonadati</taxon>
        <taxon>Pseudomonadota</taxon>
        <taxon>Betaproteobacteria</taxon>
        <taxon>Burkholderiales</taxon>
        <taxon>Alcaligenaceae</taxon>
        <taxon>Corticimicrobacter</taxon>
    </lineage>
</organism>
<feature type="domain" description="Ribosomal RNA small subunit methyltransferase E methyltransferase" evidence="13">
    <location>
        <begin position="75"/>
        <end position="271"/>
    </location>
</feature>
<dbReference type="RefSeq" id="WP_109060107.1">
    <property type="nucleotide sequence ID" value="NZ_QETA01000001.1"/>
</dbReference>
<dbReference type="GO" id="GO:0070475">
    <property type="term" value="P:rRNA base methylation"/>
    <property type="evidence" value="ECO:0007669"/>
    <property type="project" value="TreeGrafter"/>
</dbReference>
<dbReference type="InterPro" id="IPR029028">
    <property type="entry name" value="Alpha/beta_knot_MTases"/>
</dbReference>
<evidence type="ECO:0000313" key="15">
    <source>
        <dbReference type="EMBL" id="PWF24702.1"/>
    </source>
</evidence>
<evidence type="ECO:0000256" key="10">
    <source>
        <dbReference type="ARBA" id="ARBA00025699"/>
    </source>
</evidence>
<feature type="domain" description="Ribosomal RNA small subunit methyltransferase E PUA-like" evidence="14">
    <location>
        <begin position="20"/>
        <end position="59"/>
    </location>
</feature>
<comment type="function">
    <text evidence="10 12">Specifically methylates the N3 position of the uracil ring of uridine 1498 (m3U1498) in 16S rRNA. Acts on the fully assembled 30S ribosomal subunit.</text>
</comment>
<dbReference type="Gene3D" id="3.40.1280.10">
    <property type="match status" value="1"/>
</dbReference>
<dbReference type="AlphaFoldDB" id="A0A2V1K6X0"/>
<evidence type="ECO:0000313" key="16">
    <source>
        <dbReference type="Proteomes" id="UP000245212"/>
    </source>
</evidence>
<comment type="caution">
    <text evidence="15">The sequence shown here is derived from an EMBL/GenBank/DDBJ whole genome shotgun (WGS) entry which is preliminary data.</text>
</comment>
<dbReference type="Pfam" id="PF04452">
    <property type="entry name" value="Methyltrans_RNA"/>
    <property type="match status" value="1"/>
</dbReference>
<evidence type="ECO:0000256" key="5">
    <source>
        <dbReference type="ARBA" id="ARBA00022490"/>
    </source>
</evidence>
<dbReference type="NCBIfam" id="TIGR00046">
    <property type="entry name" value="RsmE family RNA methyltransferase"/>
    <property type="match status" value="1"/>
</dbReference>
<dbReference type="InterPro" id="IPR015947">
    <property type="entry name" value="PUA-like_sf"/>
</dbReference>
<keyword evidence="5 12" id="KW-0963">Cytoplasm</keyword>
<evidence type="ECO:0000256" key="2">
    <source>
        <dbReference type="ARBA" id="ARBA00005528"/>
    </source>
</evidence>
<gene>
    <name evidence="15" type="ORF">DD235_00440</name>
</gene>